<evidence type="ECO:0000256" key="6">
    <source>
        <dbReference type="ARBA" id="ARBA00023125"/>
    </source>
</evidence>
<dbReference type="InterPro" id="IPR007944">
    <property type="entry name" value="FlhC"/>
</dbReference>
<gene>
    <name evidence="9" type="ORF">SAMN02927897_01115</name>
</gene>
<dbReference type="Pfam" id="PF05280">
    <property type="entry name" value="FlhC"/>
    <property type="match status" value="1"/>
</dbReference>
<keyword evidence="4" id="KW-0862">Zinc</keyword>
<name>A0A1G4XKT6_9ENTR</name>
<evidence type="ECO:0000256" key="7">
    <source>
        <dbReference type="ARBA" id="ARBA00023159"/>
    </source>
</evidence>
<reference evidence="9 10" key="1">
    <citation type="submission" date="2016-10" db="EMBL/GenBank/DDBJ databases">
        <authorList>
            <person name="Varghese N."/>
            <person name="Submissions S."/>
        </authorList>
    </citation>
    <scope>NUCLEOTIDE SEQUENCE [LARGE SCALE GENOMIC DNA]</scope>
    <source>
        <strain evidence="9 10">CGMCC 1.12102</strain>
    </source>
</reference>
<evidence type="ECO:0000256" key="1">
    <source>
        <dbReference type="ARBA" id="ARBA00022490"/>
    </source>
</evidence>
<dbReference type="RefSeq" id="WP_083200638.1">
    <property type="nucleotide sequence ID" value="NZ_FMUI01000002.1"/>
</dbReference>
<protein>
    <submittedName>
        <fullName evidence="9">Transcriptional activator (FlhC)</fullName>
    </submittedName>
</protein>
<sequence>MNKSYISELQKMSLVLFLANRGVCNIFADNEGDKHSYSSSPFTKAWFLDHTHRIHVRHFGRIWRLLKKHDTEATSRTVLEAYSLYVSDCLLELQSAPVLTLVQGWVLIEAYEKCLACSDGCEPACCFGEQSAPSLLEKYIYQLCFEPGLQLESGLLRQACLVSRNNFYLLNKTQQLSD</sequence>
<keyword evidence="8" id="KW-0804">Transcription</keyword>
<proteinExistence type="predicted"/>
<evidence type="ECO:0000313" key="10">
    <source>
        <dbReference type="Proteomes" id="UP000183569"/>
    </source>
</evidence>
<keyword evidence="7" id="KW-0010">Activator</keyword>
<comment type="caution">
    <text evidence="9">The sequence shown here is derived from an EMBL/GenBank/DDBJ whole genome shotgun (WGS) entry which is preliminary data.</text>
</comment>
<dbReference type="GO" id="GO:0003677">
    <property type="term" value="F:DNA binding"/>
    <property type="evidence" value="ECO:0007669"/>
    <property type="project" value="UniProtKB-KW"/>
</dbReference>
<evidence type="ECO:0000256" key="2">
    <source>
        <dbReference type="ARBA" id="ARBA00022723"/>
    </source>
</evidence>
<dbReference type="GO" id="GO:0044781">
    <property type="term" value="P:bacterial-type flagellum organization"/>
    <property type="evidence" value="ECO:0007669"/>
    <property type="project" value="UniProtKB-KW"/>
</dbReference>
<dbReference type="GO" id="GO:0045893">
    <property type="term" value="P:positive regulation of DNA-templated transcription"/>
    <property type="evidence" value="ECO:0007669"/>
    <property type="project" value="InterPro"/>
</dbReference>
<keyword evidence="6" id="KW-0238">DNA-binding</keyword>
<evidence type="ECO:0000256" key="3">
    <source>
        <dbReference type="ARBA" id="ARBA00022795"/>
    </source>
</evidence>
<dbReference type="EMBL" id="FMUI01000002">
    <property type="protein sequence ID" value="SCX41754.1"/>
    <property type="molecule type" value="Genomic_DNA"/>
</dbReference>
<dbReference type="GeneID" id="30422069"/>
<dbReference type="AlphaFoldDB" id="A0A1G4XKT6"/>
<keyword evidence="5" id="KW-0805">Transcription regulation</keyword>
<evidence type="ECO:0000256" key="4">
    <source>
        <dbReference type="ARBA" id="ARBA00022833"/>
    </source>
</evidence>
<dbReference type="Proteomes" id="UP000183569">
    <property type="component" value="Unassembled WGS sequence"/>
</dbReference>
<evidence type="ECO:0000256" key="8">
    <source>
        <dbReference type="ARBA" id="ARBA00023163"/>
    </source>
</evidence>
<dbReference type="GO" id="GO:1902208">
    <property type="term" value="P:regulation of bacterial-type flagellum assembly"/>
    <property type="evidence" value="ECO:0007669"/>
    <property type="project" value="InterPro"/>
</dbReference>
<evidence type="ECO:0000256" key="5">
    <source>
        <dbReference type="ARBA" id="ARBA00023015"/>
    </source>
</evidence>
<organism evidence="9 10">
    <name type="scientific">Kosakonia sacchari</name>
    <dbReference type="NCBI Taxonomy" id="1158459"/>
    <lineage>
        <taxon>Bacteria</taxon>
        <taxon>Pseudomonadati</taxon>
        <taxon>Pseudomonadota</taxon>
        <taxon>Gammaproteobacteria</taxon>
        <taxon>Enterobacterales</taxon>
        <taxon>Enterobacteriaceae</taxon>
        <taxon>Kosakonia</taxon>
    </lineage>
</organism>
<dbReference type="GO" id="GO:0046872">
    <property type="term" value="F:metal ion binding"/>
    <property type="evidence" value="ECO:0007669"/>
    <property type="project" value="UniProtKB-KW"/>
</dbReference>
<keyword evidence="1" id="KW-0963">Cytoplasm</keyword>
<keyword evidence="2" id="KW-0479">Metal-binding</keyword>
<dbReference type="SUPFAM" id="SSF160930">
    <property type="entry name" value="FlhC-like"/>
    <property type="match status" value="1"/>
</dbReference>
<accession>A0A1G4XKT6</accession>
<evidence type="ECO:0000313" key="9">
    <source>
        <dbReference type="EMBL" id="SCX41754.1"/>
    </source>
</evidence>
<keyword evidence="3" id="KW-1005">Bacterial flagellum biogenesis</keyword>